<gene>
    <name evidence="3" type="primary">106089716</name>
</gene>
<evidence type="ECO:0000256" key="2">
    <source>
        <dbReference type="SAM" id="SignalP"/>
    </source>
</evidence>
<dbReference type="Proteomes" id="UP000095300">
    <property type="component" value="Unassembled WGS sequence"/>
</dbReference>
<evidence type="ECO:0000313" key="4">
    <source>
        <dbReference type="Proteomes" id="UP000095300"/>
    </source>
</evidence>
<name>A0A1I8PW82_STOCA</name>
<feature type="region of interest" description="Disordered" evidence="1">
    <location>
        <begin position="99"/>
        <end position="180"/>
    </location>
</feature>
<feature type="compositionally biased region" description="Polar residues" evidence="1">
    <location>
        <begin position="141"/>
        <end position="161"/>
    </location>
</feature>
<dbReference type="VEuPathDB" id="VectorBase:SCAU011699"/>
<dbReference type="OrthoDB" id="8054348at2759"/>
<evidence type="ECO:0000256" key="1">
    <source>
        <dbReference type="SAM" id="MobiDB-lite"/>
    </source>
</evidence>
<accession>A0A1I8PW82</accession>
<feature type="chain" id="PRO_5013244078" evidence="2">
    <location>
        <begin position="16"/>
        <end position="196"/>
    </location>
</feature>
<keyword evidence="2" id="KW-0732">Signal</keyword>
<evidence type="ECO:0000313" key="3">
    <source>
        <dbReference type="EnsemblMetazoa" id="SCAU011699-PA"/>
    </source>
</evidence>
<proteinExistence type="predicted"/>
<reference evidence="3" key="1">
    <citation type="submission" date="2020-05" db="UniProtKB">
        <authorList>
            <consortium name="EnsemblMetazoa"/>
        </authorList>
    </citation>
    <scope>IDENTIFICATION</scope>
    <source>
        <strain evidence="3">USDA</strain>
    </source>
</reference>
<dbReference type="KEGG" id="scac:106089716"/>
<feature type="signal peptide" evidence="2">
    <location>
        <begin position="1"/>
        <end position="15"/>
    </location>
</feature>
<dbReference type="EnsemblMetazoa" id="SCAU011699-RA">
    <property type="protein sequence ID" value="SCAU011699-PA"/>
    <property type="gene ID" value="SCAU011699"/>
</dbReference>
<organism evidence="3 4">
    <name type="scientific">Stomoxys calcitrans</name>
    <name type="common">Stable fly</name>
    <name type="synonym">Conops calcitrans</name>
    <dbReference type="NCBI Taxonomy" id="35570"/>
    <lineage>
        <taxon>Eukaryota</taxon>
        <taxon>Metazoa</taxon>
        <taxon>Ecdysozoa</taxon>
        <taxon>Arthropoda</taxon>
        <taxon>Hexapoda</taxon>
        <taxon>Insecta</taxon>
        <taxon>Pterygota</taxon>
        <taxon>Neoptera</taxon>
        <taxon>Endopterygota</taxon>
        <taxon>Diptera</taxon>
        <taxon>Brachycera</taxon>
        <taxon>Muscomorpha</taxon>
        <taxon>Muscoidea</taxon>
        <taxon>Muscidae</taxon>
        <taxon>Stomoxys</taxon>
    </lineage>
</organism>
<dbReference type="AlphaFoldDB" id="A0A1I8PW82"/>
<sequence>MKLTVLLTIVAVCFGAPADIGSQLDHPSPVNPTVLIDLKPKEKITLISDANELSKYKRQTIAPLYPTVLPEEKFHHITKRGNNEAVSKRDILVPLVAKHKHPDVLNESGSDTDPKDKVEHKPPEADLKLNEDVGESKISQKTDGQNLTRKNDIVNNPSDLTNVLPHEASTTTQHPVIRPKPVPVAELFARHQDHTA</sequence>
<feature type="compositionally biased region" description="Basic and acidic residues" evidence="1">
    <location>
        <begin position="112"/>
        <end position="140"/>
    </location>
</feature>
<protein>
    <submittedName>
        <fullName evidence="3">Uncharacterized protein</fullName>
    </submittedName>
</protein>
<keyword evidence="4" id="KW-1185">Reference proteome</keyword>